<gene>
    <name evidence="1" type="ORF">HPB50_026634</name>
</gene>
<organism evidence="1 2">
    <name type="scientific">Hyalomma asiaticum</name>
    <name type="common">Tick</name>
    <dbReference type="NCBI Taxonomy" id="266040"/>
    <lineage>
        <taxon>Eukaryota</taxon>
        <taxon>Metazoa</taxon>
        <taxon>Ecdysozoa</taxon>
        <taxon>Arthropoda</taxon>
        <taxon>Chelicerata</taxon>
        <taxon>Arachnida</taxon>
        <taxon>Acari</taxon>
        <taxon>Parasitiformes</taxon>
        <taxon>Ixodida</taxon>
        <taxon>Ixodoidea</taxon>
        <taxon>Ixodidae</taxon>
        <taxon>Hyalomminae</taxon>
        <taxon>Hyalomma</taxon>
    </lineage>
</organism>
<accession>A0ACB7SYI6</accession>
<name>A0ACB7SYI6_HYAAI</name>
<dbReference type="Proteomes" id="UP000821845">
    <property type="component" value="Chromosome 2"/>
</dbReference>
<dbReference type="EMBL" id="CM023482">
    <property type="protein sequence ID" value="KAH6940307.1"/>
    <property type="molecule type" value="Genomic_DNA"/>
</dbReference>
<evidence type="ECO:0000313" key="2">
    <source>
        <dbReference type="Proteomes" id="UP000821845"/>
    </source>
</evidence>
<comment type="caution">
    <text evidence="1">The sequence shown here is derived from an EMBL/GenBank/DDBJ whole genome shotgun (WGS) entry which is preliminary data.</text>
</comment>
<proteinExistence type="predicted"/>
<keyword evidence="2" id="KW-1185">Reference proteome</keyword>
<evidence type="ECO:0000313" key="1">
    <source>
        <dbReference type="EMBL" id="KAH6940307.1"/>
    </source>
</evidence>
<reference evidence="1" key="1">
    <citation type="submission" date="2020-05" db="EMBL/GenBank/DDBJ databases">
        <title>Large-scale comparative analyses of tick genomes elucidate their genetic diversity and vector capacities.</title>
        <authorList>
            <person name="Jia N."/>
            <person name="Wang J."/>
            <person name="Shi W."/>
            <person name="Du L."/>
            <person name="Sun Y."/>
            <person name="Zhan W."/>
            <person name="Jiang J."/>
            <person name="Wang Q."/>
            <person name="Zhang B."/>
            <person name="Ji P."/>
            <person name="Sakyi L.B."/>
            <person name="Cui X."/>
            <person name="Yuan T."/>
            <person name="Jiang B."/>
            <person name="Yang W."/>
            <person name="Lam T.T.-Y."/>
            <person name="Chang Q."/>
            <person name="Ding S."/>
            <person name="Wang X."/>
            <person name="Zhu J."/>
            <person name="Ruan X."/>
            <person name="Zhao L."/>
            <person name="Wei J."/>
            <person name="Que T."/>
            <person name="Du C."/>
            <person name="Cheng J."/>
            <person name="Dai P."/>
            <person name="Han X."/>
            <person name="Huang E."/>
            <person name="Gao Y."/>
            <person name="Liu J."/>
            <person name="Shao H."/>
            <person name="Ye R."/>
            <person name="Li L."/>
            <person name="Wei W."/>
            <person name="Wang X."/>
            <person name="Wang C."/>
            <person name="Yang T."/>
            <person name="Huo Q."/>
            <person name="Li W."/>
            <person name="Guo W."/>
            <person name="Chen H."/>
            <person name="Zhou L."/>
            <person name="Ni X."/>
            <person name="Tian J."/>
            <person name="Zhou Y."/>
            <person name="Sheng Y."/>
            <person name="Liu T."/>
            <person name="Pan Y."/>
            <person name="Xia L."/>
            <person name="Li J."/>
            <person name="Zhao F."/>
            <person name="Cao W."/>
        </authorList>
    </citation>
    <scope>NUCLEOTIDE SEQUENCE</scope>
    <source>
        <strain evidence="1">Hyas-2018</strain>
    </source>
</reference>
<protein>
    <submittedName>
        <fullName evidence="1">Uncharacterized protein</fullName>
    </submittedName>
</protein>
<sequence length="131" mass="15086">MLQLCRVLPTNLLPSLSDFACAQNVDCKVFTSFWHYVLMANYCWILMEGLYLHNLVFLAFFTDSSSILRYVGLGWGACHSTQFHLCNRLLNLIAQKARDMIQKMLYFFPSGLPVIFIVPWVVVRATLDDTL</sequence>